<evidence type="ECO:0000256" key="5">
    <source>
        <dbReference type="ARBA" id="ARBA00048493"/>
    </source>
</evidence>
<keyword evidence="9" id="KW-1185">Reference proteome</keyword>
<dbReference type="AlphaFoldDB" id="A0A7V7QII5"/>
<evidence type="ECO:0000256" key="6">
    <source>
        <dbReference type="ARBA" id="ARBA00049628"/>
    </source>
</evidence>
<dbReference type="Pfam" id="PF00483">
    <property type="entry name" value="NTP_transferase"/>
    <property type="match status" value="1"/>
</dbReference>
<comment type="function">
    <text evidence="6">Catalyzes the last two sequential reactions in the de novo biosynthetic pathway for UDP-N-acetylglucosamine (UDP-GlcNAc). The C-terminal domain catalyzes the transfer of acetyl group from acetyl coenzyme A to glucosamine-1-phosphate (GlcN-1-P) to produce N-acetylglucosamine-1-phosphate (GlcNAc-1-P), which is converted into UDP-GlcNAc by the transfer of uridine 5-monophosphate (from uridine 5-triphosphate), a reaction catalyzed by the N-terminal domain.</text>
</comment>
<keyword evidence="3" id="KW-0012">Acyltransferase</keyword>
<dbReference type="GO" id="GO:0003977">
    <property type="term" value="F:UDP-N-acetylglucosamine diphosphorylase activity"/>
    <property type="evidence" value="ECO:0007669"/>
    <property type="project" value="UniProtKB-EC"/>
</dbReference>
<sequence length="242" mass="26688">MNQLKAVILAAGKGTRMKSDLPKVVHTVNGKPMVEYAIDAAKGAGADKVCLVVGYKSEVVKEMVTSNVEYVLQEEQLGTGHAVKCAKDFIGEQGEILVLFGDTPLITGKTLGKLVEFHRTQQNKVTVLSAKVEDPTGYGRIIRSKDNSFLKSVEHKDASEEELLSKEVNSGMYVFDAKELSIALDALTTNNAQGEYYLPDTLTIIKNKGFKVDAYVLEDAKEMTGVNDQEQLKEVERMIRER</sequence>
<dbReference type="Proteomes" id="UP000461768">
    <property type="component" value="Unassembled WGS sequence"/>
</dbReference>
<dbReference type="InterPro" id="IPR050065">
    <property type="entry name" value="GlmU-like"/>
</dbReference>
<evidence type="ECO:0000256" key="4">
    <source>
        <dbReference type="ARBA" id="ARBA00048247"/>
    </source>
</evidence>
<dbReference type="PANTHER" id="PTHR43584:SF3">
    <property type="entry name" value="BIFUNCTIONAL PROTEIN GLMU"/>
    <property type="match status" value="1"/>
</dbReference>
<comment type="catalytic activity">
    <reaction evidence="4">
        <text>alpha-D-glucosamine 1-phosphate + acetyl-CoA = N-acetyl-alpha-D-glucosamine 1-phosphate + CoA + H(+)</text>
        <dbReference type="Rhea" id="RHEA:13725"/>
        <dbReference type="ChEBI" id="CHEBI:15378"/>
        <dbReference type="ChEBI" id="CHEBI:57287"/>
        <dbReference type="ChEBI" id="CHEBI:57288"/>
        <dbReference type="ChEBI" id="CHEBI:57776"/>
        <dbReference type="ChEBI" id="CHEBI:58516"/>
        <dbReference type="EC" id="2.3.1.157"/>
    </reaction>
</comment>
<protein>
    <submittedName>
        <fullName evidence="8">NTP transferase domain-containing protein</fullName>
    </submittedName>
</protein>
<reference evidence="8 9" key="1">
    <citation type="submission" date="2019-09" db="EMBL/GenBank/DDBJ databases">
        <authorList>
            <person name="Valk L.C."/>
        </authorList>
    </citation>
    <scope>NUCLEOTIDE SEQUENCE [LARGE SCALE GENOMIC DNA]</scope>
    <source>
        <strain evidence="8">GalUA</strain>
    </source>
</reference>
<dbReference type="RefSeq" id="WP_151147598.1">
    <property type="nucleotide sequence ID" value="NZ_WAGX01000007.1"/>
</dbReference>
<gene>
    <name evidence="8" type="ORF">F7O84_16090</name>
</gene>
<dbReference type="CDD" id="cd02540">
    <property type="entry name" value="GT2_GlmU_N_bac"/>
    <property type="match status" value="1"/>
</dbReference>
<evidence type="ECO:0000256" key="2">
    <source>
        <dbReference type="ARBA" id="ARBA00022695"/>
    </source>
</evidence>
<dbReference type="Gene3D" id="3.90.550.10">
    <property type="entry name" value="Spore Coat Polysaccharide Biosynthesis Protein SpsA, Chain A"/>
    <property type="match status" value="1"/>
</dbReference>
<evidence type="ECO:0000313" key="8">
    <source>
        <dbReference type="EMBL" id="KAB1435894.1"/>
    </source>
</evidence>
<evidence type="ECO:0000313" key="9">
    <source>
        <dbReference type="Proteomes" id="UP000461768"/>
    </source>
</evidence>
<feature type="domain" description="Nucleotidyl transferase" evidence="7">
    <location>
        <begin position="5"/>
        <end position="205"/>
    </location>
</feature>
<dbReference type="EMBL" id="WAGX01000007">
    <property type="protein sequence ID" value="KAB1435894.1"/>
    <property type="molecule type" value="Genomic_DNA"/>
</dbReference>
<dbReference type="InterPro" id="IPR029044">
    <property type="entry name" value="Nucleotide-diphossugar_trans"/>
</dbReference>
<reference evidence="8 9" key="2">
    <citation type="submission" date="2020-02" db="EMBL/GenBank/DDBJ databases">
        <title>Candidatus Galacturonibacter soehngenii shows hetero-acetogenic catabolism of galacturonic acid but lacks a canonical carbon monoxide dehydrogenase/acetyl-CoA synthase complex.</title>
        <authorList>
            <person name="Diender M."/>
            <person name="Stouten G.R."/>
            <person name="Petersen J.F."/>
            <person name="Nielsen P.H."/>
            <person name="Dueholm M.S."/>
            <person name="Pronk J.T."/>
            <person name="Van Loosdrecht M.C.M."/>
        </authorList>
    </citation>
    <scope>NUCLEOTIDE SEQUENCE [LARGE SCALE GENOMIC DNA]</scope>
    <source>
        <strain evidence="8">GalUA</strain>
    </source>
</reference>
<dbReference type="OrthoDB" id="9775031at2"/>
<dbReference type="InterPro" id="IPR005835">
    <property type="entry name" value="NTP_transferase_dom"/>
</dbReference>
<dbReference type="GO" id="GO:0019134">
    <property type="term" value="F:glucosamine-1-phosphate N-acetyltransferase activity"/>
    <property type="evidence" value="ECO:0007669"/>
    <property type="project" value="UniProtKB-EC"/>
</dbReference>
<comment type="caution">
    <text evidence="8">The sequence shown here is derived from an EMBL/GenBank/DDBJ whole genome shotgun (WGS) entry which is preliminary data.</text>
</comment>
<keyword evidence="1 8" id="KW-0808">Transferase</keyword>
<comment type="catalytic activity">
    <reaction evidence="5">
        <text>N-acetyl-alpha-D-glucosamine 1-phosphate + UTP + H(+) = UDP-N-acetyl-alpha-D-glucosamine + diphosphate</text>
        <dbReference type="Rhea" id="RHEA:13509"/>
        <dbReference type="ChEBI" id="CHEBI:15378"/>
        <dbReference type="ChEBI" id="CHEBI:33019"/>
        <dbReference type="ChEBI" id="CHEBI:46398"/>
        <dbReference type="ChEBI" id="CHEBI:57705"/>
        <dbReference type="ChEBI" id="CHEBI:57776"/>
        <dbReference type="EC" id="2.7.7.23"/>
    </reaction>
</comment>
<dbReference type="SUPFAM" id="SSF53448">
    <property type="entry name" value="Nucleotide-diphospho-sugar transferases"/>
    <property type="match status" value="1"/>
</dbReference>
<evidence type="ECO:0000259" key="7">
    <source>
        <dbReference type="Pfam" id="PF00483"/>
    </source>
</evidence>
<evidence type="ECO:0000256" key="3">
    <source>
        <dbReference type="ARBA" id="ARBA00023315"/>
    </source>
</evidence>
<evidence type="ECO:0000256" key="1">
    <source>
        <dbReference type="ARBA" id="ARBA00022679"/>
    </source>
</evidence>
<name>A0A7V7QII5_9FIRM</name>
<proteinExistence type="predicted"/>
<keyword evidence="2" id="KW-0548">Nucleotidyltransferase</keyword>
<organism evidence="8 9">
    <name type="scientific">Candidatus Galacturonatibacter soehngenii</name>
    <dbReference type="NCBI Taxonomy" id="2307010"/>
    <lineage>
        <taxon>Bacteria</taxon>
        <taxon>Bacillati</taxon>
        <taxon>Bacillota</taxon>
        <taxon>Clostridia</taxon>
        <taxon>Lachnospirales</taxon>
        <taxon>Lachnospiraceae</taxon>
        <taxon>Candidatus Galacturonatibacter</taxon>
    </lineage>
</organism>
<dbReference type="PANTHER" id="PTHR43584">
    <property type="entry name" value="NUCLEOTIDYL TRANSFERASE"/>
    <property type="match status" value="1"/>
</dbReference>
<accession>A0A7V7QII5</accession>